<dbReference type="PANTHER" id="PTHR15004">
    <property type="entry name" value="GLUTAMYL-TRNA(GLN) AMIDOTRANSFERASE SUBUNIT C, MITOCHONDRIAL"/>
    <property type="match status" value="1"/>
</dbReference>
<dbReference type="GO" id="GO:0006450">
    <property type="term" value="P:regulation of translational fidelity"/>
    <property type="evidence" value="ECO:0007669"/>
    <property type="project" value="InterPro"/>
</dbReference>
<dbReference type="InterPro" id="IPR003837">
    <property type="entry name" value="GatC"/>
</dbReference>
<organism evidence="3 4">
    <name type="scientific">Desulfosarcina ovata subsp. sediminis</name>
    <dbReference type="NCBI Taxonomy" id="885957"/>
    <lineage>
        <taxon>Bacteria</taxon>
        <taxon>Pseudomonadati</taxon>
        <taxon>Thermodesulfobacteriota</taxon>
        <taxon>Desulfobacteria</taxon>
        <taxon>Desulfobacterales</taxon>
        <taxon>Desulfosarcinaceae</taxon>
        <taxon>Desulfosarcina</taxon>
    </lineage>
</organism>
<dbReference type="EC" id="6.3.5.-" evidence="2"/>
<name>A0A5K7ZTM8_9BACT</name>
<dbReference type="GO" id="GO:0050566">
    <property type="term" value="F:asparaginyl-tRNA synthase (glutamine-hydrolyzing) activity"/>
    <property type="evidence" value="ECO:0007669"/>
    <property type="project" value="RHEA"/>
</dbReference>
<reference evidence="3 4" key="1">
    <citation type="submission" date="2019-11" db="EMBL/GenBank/DDBJ databases">
        <title>Comparative genomics of hydrocarbon-degrading Desulfosarcina strains.</title>
        <authorList>
            <person name="Watanabe M."/>
            <person name="Kojima H."/>
            <person name="Fukui M."/>
        </authorList>
    </citation>
    <scope>NUCLEOTIDE SEQUENCE [LARGE SCALE GENOMIC DNA]</scope>
    <source>
        <strain evidence="3 4">28bB2T</strain>
    </source>
</reference>
<comment type="catalytic activity">
    <reaction evidence="2">
        <text>L-glutamyl-tRNA(Gln) + L-glutamine + ATP + H2O = L-glutaminyl-tRNA(Gln) + L-glutamate + ADP + phosphate + H(+)</text>
        <dbReference type="Rhea" id="RHEA:17521"/>
        <dbReference type="Rhea" id="RHEA-COMP:9681"/>
        <dbReference type="Rhea" id="RHEA-COMP:9684"/>
        <dbReference type="ChEBI" id="CHEBI:15377"/>
        <dbReference type="ChEBI" id="CHEBI:15378"/>
        <dbReference type="ChEBI" id="CHEBI:29985"/>
        <dbReference type="ChEBI" id="CHEBI:30616"/>
        <dbReference type="ChEBI" id="CHEBI:43474"/>
        <dbReference type="ChEBI" id="CHEBI:58359"/>
        <dbReference type="ChEBI" id="CHEBI:78520"/>
        <dbReference type="ChEBI" id="CHEBI:78521"/>
        <dbReference type="ChEBI" id="CHEBI:456216"/>
    </reaction>
</comment>
<evidence type="ECO:0000313" key="3">
    <source>
        <dbReference type="EMBL" id="BBO83550.1"/>
    </source>
</evidence>
<evidence type="ECO:0000256" key="2">
    <source>
        <dbReference type="HAMAP-Rule" id="MF_00122"/>
    </source>
</evidence>
<dbReference type="Pfam" id="PF02686">
    <property type="entry name" value="GatC"/>
    <property type="match status" value="1"/>
</dbReference>
<protein>
    <recommendedName>
        <fullName evidence="2">Aspartyl/glutamyl-tRNA(Asn/Gln) amidotransferase subunit C</fullName>
        <shortName evidence="2">Asp/Glu-ADT subunit C</shortName>
        <ecNumber evidence="2">6.3.5.-</ecNumber>
    </recommendedName>
</protein>
<comment type="subunit">
    <text evidence="2">Heterotrimer of A, B and C subunits.</text>
</comment>
<dbReference type="EMBL" id="AP021876">
    <property type="protein sequence ID" value="BBO83550.1"/>
    <property type="molecule type" value="Genomic_DNA"/>
</dbReference>
<evidence type="ECO:0000313" key="4">
    <source>
        <dbReference type="Proteomes" id="UP000425960"/>
    </source>
</evidence>
<keyword evidence="3" id="KW-0808">Transferase</keyword>
<comment type="catalytic activity">
    <reaction evidence="2">
        <text>L-aspartyl-tRNA(Asn) + L-glutamine + ATP + H2O = L-asparaginyl-tRNA(Asn) + L-glutamate + ADP + phosphate + 2 H(+)</text>
        <dbReference type="Rhea" id="RHEA:14513"/>
        <dbReference type="Rhea" id="RHEA-COMP:9674"/>
        <dbReference type="Rhea" id="RHEA-COMP:9677"/>
        <dbReference type="ChEBI" id="CHEBI:15377"/>
        <dbReference type="ChEBI" id="CHEBI:15378"/>
        <dbReference type="ChEBI" id="CHEBI:29985"/>
        <dbReference type="ChEBI" id="CHEBI:30616"/>
        <dbReference type="ChEBI" id="CHEBI:43474"/>
        <dbReference type="ChEBI" id="CHEBI:58359"/>
        <dbReference type="ChEBI" id="CHEBI:78515"/>
        <dbReference type="ChEBI" id="CHEBI:78516"/>
        <dbReference type="ChEBI" id="CHEBI:456216"/>
    </reaction>
</comment>
<dbReference type="GO" id="GO:0006412">
    <property type="term" value="P:translation"/>
    <property type="evidence" value="ECO:0007669"/>
    <property type="project" value="UniProtKB-UniRule"/>
</dbReference>
<keyword evidence="2" id="KW-0648">Protein biosynthesis</keyword>
<dbReference type="Proteomes" id="UP000425960">
    <property type="component" value="Chromosome"/>
</dbReference>
<keyword evidence="2" id="KW-0547">Nucleotide-binding</keyword>
<dbReference type="InterPro" id="IPR036113">
    <property type="entry name" value="Asp/Glu-ADT_sf_sub_c"/>
</dbReference>
<accession>A0A5K7ZTM8</accession>
<keyword evidence="1 2" id="KW-0067">ATP-binding</keyword>
<dbReference type="NCBIfam" id="TIGR00135">
    <property type="entry name" value="gatC"/>
    <property type="match status" value="1"/>
</dbReference>
<dbReference type="GO" id="GO:0070681">
    <property type="term" value="P:glutaminyl-tRNAGln biosynthesis via transamidation"/>
    <property type="evidence" value="ECO:0007669"/>
    <property type="project" value="TreeGrafter"/>
</dbReference>
<proteinExistence type="inferred from homology"/>
<dbReference type="KEGG" id="dov:DSCO28_41160"/>
<dbReference type="RefSeq" id="WP_155323729.1">
    <property type="nucleotide sequence ID" value="NZ_AP021876.1"/>
</dbReference>
<dbReference type="AlphaFoldDB" id="A0A5K7ZTM8"/>
<dbReference type="PANTHER" id="PTHR15004:SF0">
    <property type="entry name" value="GLUTAMYL-TRNA(GLN) AMIDOTRANSFERASE SUBUNIT C, MITOCHONDRIAL"/>
    <property type="match status" value="1"/>
</dbReference>
<gene>
    <name evidence="2 3" type="primary">gatC</name>
    <name evidence="3" type="ORF">DSCO28_41160</name>
</gene>
<dbReference type="Gene3D" id="1.10.20.60">
    <property type="entry name" value="Glu-tRNAGln amidotransferase C subunit, N-terminal domain"/>
    <property type="match status" value="1"/>
</dbReference>
<comment type="function">
    <text evidence="2">Allows the formation of correctly charged Asn-tRNA(Asn) or Gln-tRNA(Gln) through the transamidation of misacylated Asp-tRNA(Asn) or Glu-tRNA(Gln) in organisms which lack either or both of asparaginyl-tRNA or glutaminyl-tRNA synthetases. The reaction takes place in the presence of glutamine and ATP through an activated phospho-Asp-tRNA(Asn) or phospho-Glu-tRNA(Gln).</text>
</comment>
<dbReference type="HAMAP" id="MF_00122">
    <property type="entry name" value="GatC"/>
    <property type="match status" value="1"/>
</dbReference>
<keyword evidence="2" id="KW-0436">Ligase</keyword>
<evidence type="ECO:0000256" key="1">
    <source>
        <dbReference type="ARBA" id="ARBA00022840"/>
    </source>
</evidence>
<dbReference type="GO" id="GO:0016740">
    <property type="term" value="F:transferase activity"/>
    <property type="evidence" value="ECO:0007669"/>
    <property type="project" value="UniProtKB-KW"/>
</dbReference>
<sequence>MKISKEEVLHVANLARLEIDDADVERFAGQIGTILDYVDTLKQVDTAGVAATSHAITLTNAFREDEEAGHLDPQTALANAPEKDEGAFVVPKVI</sequence>
<dbReference type="GO" id="GO:0005524">
    <property type="term" value="F:ATP binding"/>
    <property type="evidence" value="ECO:0007669"/>
    <property type="project" value="UniProtKB-KW"/>
</dbReference>
<dbReference type="GO" id="GO:0050567">
    <property type="term" value="F:glutaminyl-tRNA synthase (glutamine-hydrolyzing) activity"/>
    <property type="evidence" value="ECO:0007669"/>
    <property type="project" value="UniProtKB-UniRule"/>
</dbReference>
<comment type="similarity">
    <text evidence="2">Belongs to the GatC family.</text>
</comment>
<dbReference type="SUPFAM" id="SSF141000">
    <property type="entry name" value="Glu-tRNAGln amidotransferase C subunit"/>
    <property type="match status" value="1"/>
</dbReference>